<reference evidence="2" key="1">
    <citation type="submission" date="2022-08" db="EMBL/GenBank/DDBJ databases">
        <authorList>
            <person name="Marques A."/>
        </authorList>
    </citation>
    <scope>NUCLEOTIDE SEQUENCE</scope>
    <source>
        <strain evidence="2">RhyPub2mFocal</strain>
        <tissue evidence="2">Leaves</tissue>
    </source>
</reference>
<dbReference type="InterPro" id="IPR005135">
    <property type="entry name" value="Endo/exonuclease/phosphatase"/>
</dbReference>
<dbReference type="Gene3D" id="3.60.10.10">
    <property type="entry name" value="Endonuclease/exonuclease/phosphatase"/>
    <property type="match status" value="1"/>
</dbReference>
<dbReference type="InterPro" id="IPR036691">
    <property type="entry name" value="Endo/exonu/phosph_ase_sf"/>
</dbReference>
<name>A0AAV8H656_9POAL</name>
<dbReference type="EMBL" id="JAMFTS010000001">
    <property type="protein sequence ID" value="KAJ4813335.1"/>
    <property type="molecule type" value="Genomic_DNA"/>
</dbReference>
<protein>
    <submittedName>
        <fullName evidence="2">DNAse I-like superfamily protein</fullName>
    </submittedName>
</protein>
<evidence type="ECO:0000259" key="1">
    <source>
        <dbReference type="Pfam" id="PF03372"/>
    </source>
</evidence>
<dbReference type="Proteomes" id="UP001140206">
    <property type="component" value="Chromosome 1"/>
</dbReference>
<proteinExistence type="predicted"/>
<comment type="caution">
    <text evidence="2">The sequence shown here is derived from an EMBL/GenBank/DDBJ whole genome shotgun (WGS) entry which is preliminary data.</text>
</comment>
<gene>
    <name evidence="2" type="ORF">LUZ62_025901</name>
</gene>
<keyword evidence="3" id="KW-1185">Reference proteome</keyword>
<dbReference type="GO" id="GO:0003824">
    <property type="term" value="F:catalytic activity"/>
    <property type="evidence" value="ECO:0007669"/>
    <property type="project" value="InterPro"/>
</dbReference>
<sequence>MAFLSETKCSSRKAADIMGNIPLSNHIEVHAVGKSGGLALLWDNDVHVDVLRLERFCIIVKVCTSDKKEWIFMGIYGDPSRRWVNRVWDYLSPLVTAGWPVCLAGDFNAILSEEEKYGGNSRFDVHNRLFRQFVFQTGLIDLGFKGPAFTWTNKRYTSEPIYERLDRVLVNDDWSDMYAKAEVLHLPRIYSDHAGILLKLEGYRDRRRKEFKVEHCWLQEEGFTANCKDWWEESMGRGIVMCFQDLARKIQKWDRKKERPADKLRRLEGQILALQSMSPQYQNSKEETALMEDYYRTEDAVNSYWRQRAKQRWITQGDRNTAFFHIHATNRRRNNLIYVVKKKDGQISGDRKEIRKEFVEYFKMLYCQTLQTDSQDVQNWFDQIKDLQGEKIANEDHERLTRKPNELEIQNALFKMHSDSALLESVLIFIFMLITN</sequence>
<dbReference type="SUPFAM" id="SSF56219">
    <property type="entry name" value="DNase I-like"/>
    <property type="match status" value="1"/>
</dbReference>
<evidence type="ECO:0000313" key="3">
    <source>
        <dbReference type="Proteomes" id="UP001140206"/>
    </source>
</evidence>
<dbReference type="PANTHER" id="PTHR33710:SF79">
    <property type="entry name" value="OS06G0205337 PROTEIN"/>
    <property type="match status" value="1"/>
</dbReference>
<dbReference type="PANTHER" id="PTHR33710">
    <property type="entry name" value="BNAC02G09200D PROTEIN"/>
    <property type="match status" value="1"/>
</dbReference>
<feature type="domain" description="Endonuclease/exonuclease/phosphatase" evidence="1">
    <location>
        <begin position="3"/>
        <end position="193"/>
    </location>
</feature>
<dbReference type="Pfam" id="PF03372">
    <property type="entry name" value="Exo_endo_phos"/>
    <property type="match status" value="1"/>
</dbReference>
<accession>A0AAV8H656</accession>
<organism evidence="2 3">
    <name type="scientific">Rhynchospora pubera</name>
    <dbReference type="NCBI Taxonomy" id="906938"/>
    <lineage>
        <taxon>Eukaryota</taxon>
        <taxon>Viridiplantae</taxon>
        <taxon>Streptophyta</taxon>
        <taxon>Embryophyta</taxon>
        <taxon>Tracheophyta</taxon>
        <taxon>Spermatophyta</taxon>
        <taxon>Magnoliopsida</taxon>
        <taxon>Liliopsida</taxon>
        <taxon>Poales</taxon>
        <taxon>Cyperaceae</taxon>
        <taxon>Cyperoideae</taxon>
        <taxon>Rhynchosporeae</taxon>
        <taxon>Rhynchospora</taxon>
    </lineage>
</organism>
<evidence type="ECO:0000313" key="2">
    <source>
        <dbReference type="EMBL" id="KAJ4813335.1"/>
    </source>
</evidence>
<dbReference type="AlphaFoldDB" id="A0AAV8H656"/>